<dbReference type="HOGENOM" id="CLU_2238200_0_0_1"/>
<dbReference type="AlphaFoldDB" id="A0A0C3D824"/>
<evidence type="ECO:0000313" key="2">
    <source>
        <dbReference type="Proteomes" id="UP000053989"/>
    </source>
</evidence>
<keyword evidence="2" id="KW-1185">Reference proteome</keyword>
<evidence type="ECO:0000313" key="1">
    <source>
        <dbReference type="EMBL" id="KIM52539.1"/>
    </source>
</evidence>
<proteinExistence type="predicted"/>
<reference evidence="2" key="2">
    <citation type="submission" date="2015-01" db="EMBL/GenBank/DDBJ databases">
        <title>Evolutionary Origins and Diversification of the Mycorrhizal Mutualists.</title>
        <authorList>
            <consortium name="DOE Joint Genome Institute"/>
            <consortium name="Mycorrhizal Genomics Consortium"/>
            <person name="Kohler A."/>
            <person name="Kuo A."/>
            <person name="Nagy L.G."/>
            <person name="Floudas D."/>
            <person name="Copeland A."/>
            <person name="Barry K.W."/>
            <person name="Cichocki N."/>
            <person name="Veneault-Fourrey C."/>
            <person name="LaButti K."/>
            <person name="Lindquist E.A."/>
            <person name="Lipzen A."/>
            <person name="Lundell T."/>
            <person name="Morin E."/>
            <person name="Murat C."/>
            <person name="Riley R."/>
            <person name="Ohm R."/>
            <person name="Sun H."/>
            <person name="Tunlid A."/>
            <person name="Henrissat B."/>
            <person name="Grigoriev I.V."/>
            <person name="Hibbett D.S."/>
            <person name="Martin F."/>
        </authorList>
    </citation>
    <scope>NUCLEOTIDE SEQUENCE [LARGE SCALE GENOMIC DNA]</scope>
    <source>
        <strain evidence="2">Foug A</strain>
    </source>
</reference>
<dbReference type="OrthoDB" id="243127at2759"/>
<reference evidence="1 2" key="1">
    <citation type="submission" date="2014-04" db="EMBL/GenBank/DDBJ databases">
        <authorList>
            <consortium name="DOE Joint Genome Institute"/>
            <person name="Kuo A."/>
            <person name="Kohler A."/>
            <person name="Nagy L.G."/>
            <person name="Floudas D."/>
            <person name="Copeland A."/>
            <person name="Barry K.W."/>
            <person name="Cichocki N."/>
            <person name="Veneault-Fourrey C."/>
            <person name="LaButti K."/>
            <person name="Lindquist E.A."/>
            <person name="Lipzen A."/>
            <person name="Lundell T."/>
            <person name="Morin E."/>
            <person name="Murat C."/>
            <person name="Sun H."/>
            <person name="Tunlid A."/>
            <person name="Henrissat B."/>
            <person name="Grigoriev I.V."/>
            <person name="Hibbett D.S."/>
            <person name="Martin F."/>
            <person name="Nordberg H.P."/>
            <person name="Cantor M.N."/>
            <person name="Hua S.X."/>
        </authorList>
    </citation>
    <scope>NUCLEOTIDE SEQUENCE [LARGE SCALE GENOMIC DNA]</scope>
    <source>
        <strain evidence="1 2">Foug A</strain>
    </source>
</reference>
<accession>A0A0C3D824</accession>
<gene>
    <name evidence="1" type="ORF">SCLCIDRAFT_550611</name>
</gene>
<dbReference type="EMBL" id="KN822208">
    <property type="protein sequence ID" value="KIM52539.1"/>
    <property type="molecule type" value="Genomic_DNA"/>
</dbReference>
<organism evidence="1 2">
    <name type="scientific">Scleroderma citrinum Foug A</name>
    <dbReference type="NCBI Taxonomy" id="1036808"/>
    <lineage>
        <taxon>Eukaryota</taxon>
        <taxon>Fungi</taxon>
        <taxon>Dikarya</taxon>
        <taxon>Basidiomycota</taxon>
        <taxon>Agaricomycotina</taxon>
        <taxon>Agaricomycetes</taxon>
        <taxon>Agaricomycetidae</taxon>
        <taxon>Boletales</taxon>
        <taxon>Sclerodermatineae</taxon>
        <taxon>Sclerodermataceae</taxon>
        <taxon>Scleroderma</taxon>
    </lineage>
</organism>
<dbReference type="Proteomes" id="UP000053989">
    <property type="component" value="Unassembled WGS sequence"/>
</dbReference>
<name>A0A0C3D824_9AGAM</name>
<sequence>MPNTAPLGTVMATVRSSSSRLSLHDFFPAFATALSDDGTAYLASTGALLCNPQQMQKRTLDAPMPNLNDLSKGVPLSSVPGSWPLYIIEFKAGPTNLFYLYRPHL</sequence>
<protein>
    <submittedName>
        <fullName evidence="1">Uncharacterized protein</fullName>
    </submittedName>
</protein>
<dbReference type="InParanoid" id="A0A0C3D824"/>